<sequence length="433" mass="48425">MYTVSSALAFFSFALGSTGTYLPSHSHHLSHQCWHEHPFSTVTLQCLDGGNSENVETIRGRLITPGSPSRPAFRISSDTSQYGPWTHQPICTDVLQSLGSPLCVYTSASFSNGRGISIFTTPKIAEEFASLPAIQDPTILETRSINIDSGTWHVQEMSGKGMGMVAKRNLKFKDRITGYTPALLAHVEDELSTLERERFFRLAVNQLPDAMRDMYLRLATVYGDPRVRVQDIVKANTFQLDIGGQNHLAVFPETSRLNHACAPNAQYYLEPTLLTHIVHATRPIQQGEEITIAYTSPVDFTKVRQQNLQNGFHFTCTCSRCSDQARSDATLKQIQDLQERLNDWSASSTASPKTAEKLLQIYRQEGLEGFLTIPYGFAALAYNAVGDTKKAIKYANLAKELTLMKDGMWSANLGMYEDILKDARAHWSYNRRL</sequence>
<feature type="domain" description="SET" evidence="2">
    <location>
        <begin position="100"/>
        <end position="295"/>
    </location>
</feature>
<reference evidence="3" key="1">
    <citation type="journal article" date="2020" name="Stud. Mycol.">
        <title>101 Dothideomycetes genomes: a test case for predicting lifestyles and emergence of pathogens.</title>
        <authorList>
            <person name="Haridas S."/>
            <person name="Albert R."/>
            <person name="Binder M."/>
            <person name="Bloem J."/>
            <person name="Labutti K."/>
            <person name="Salamov A."/>
            <person name="Andreopoulos B."/>
            <person name="Baker S."/>
            <person name="Barry K."/>
            <person name="Bills G."/>
            <person name="Bluhm B."/>
            <person name="Cannon C."/>
            <person name="Castanera R."/>
            <person name="Culley D."/>
            <person name="Daum C."/>
            <person name="Ezra D."/>
            <person name="Gonzalez J."/>
            <person name="Henrissat B."/>
            <person name="Kuo A."/>
            <person name="Liang C."/>
            <person name="Lipzen A."/>
            <person name="Lutzoni F."/>
            <person name="Magnuson J."/>
            <person name="Mondo S."/>
            <person name="Nolan M."/>
            <person name="Ohm R."/>
            <person name="Pangilinan J."/>
            <person name="Park H.-J."/>
            <person name="Ramirez L."/>
            <person name="Alfaro M."/>
            <person name="Sun H."/>
            <person name="Tritt A."/>
            <person name="Yoshinaga Y."/>
            <person name="Zwiers L.-H."/>
            <person name="Turgeon B."/>
            <person name="Goodwin S."/>
            <person name="Spatafora J."/>
            <person name="Crous P."/>
            <person name="Grigoriev I."/>
        </authorList>
    </citation>
    <scope>NUCLEOTIDE SEQUENCE</scope>
    <source>
        <strain evidence="3">CBS 175.79</strain>
    </source>
</reference>
<dbReference type="AlphaFoldDB" id="A0A6A5XZC0"/>
<feature type="signal peptide" evidence="1">
    <location>
        <begin position="1"/>
        <end position="19"/>
    </location>
</feature>
<dbReference type="PANTHER" id="PTHR47332">
    <property type="entry name" value="SET DOMAIN-CONTAINING PROTEIN 5"/>
    <property type="match status" value="1"/>
</dbReference>
<evidence type="ECO:0000259" key="2">
    <source>
        <dbReference type="PROSITE" id="PS50280"/>
    </source>
</evidence>
<dbReference type="Proteomes" id="UP000799778">
    <property type="component" value="Unassembled WGS sequence"/>
</dbReference>
<dbReference type="Gene3D" id="1.25.40.10">
    <property type="entry name" value="Tetratricopeptide repeat domain"/>
    <property type="match status" value="1"/>
</dbReference>
<dbReference type="InterPro" id="IPR001214">
    <property type="entry name" value="SET_dom"/>
</dbReference>
<dbReference type="OrthoDB" id="265717at2759"/>
<protein>
    <submittedName>
        <fullName evidence="3">SET domain-containing protein</fullName>
    </submittedName>
</protein>
<keyword evidence="4" id="KW-1185">Reference proteome</keyword>
<dbReference type="EMBL" id="ML978067">
    <property type="protein sequence ID" value="KAF2018542.1"/>
    <property type="molecule type" value="Genomic_DNA"/>
</dbReference>
<feature type="chain" id="PRO_5025645043" evidence="1">
    <location>
        <begin position="20"/>
        <end position="433"/>
    </location>
</feature>
<dbReference type="PROSITE" id="PS50280">
    <property type="entry name" value="SET"/>
    <property type="match status" value="1"/>
</dbReference>
<evidence type="ECO:0000256" key="1">
    <source>
        <dbReference type="SAM" id="SignalP"/>
    </source>
</evidence>
<gene>
    <name evidence="3" type="ORF">BU24DRAFT_447215</name>
</gene>
<keyword evidence="1" id="KW-0732">Signal</keyword>
<dbReference type="PANTHER" id="PTHR47332:SF6">
    <property type="entry name" value="SET DOMAIN-CONTAINING PROTEIN"/>
    <property type="match status" value="1"/>
</dbReference>
<name>A0A6A5XZC0_9PLEO</name>
<dbReference type="InterPro" id="IPR053185">
    <property type="entry name" value="SET_domain_protein"/>
</dbReference>
<dbReference type="CDD" id="cd20071">
    <property type="entry name" value="SET_SMYD"/>
    <property type="match status" value="1"/>
</dbReference>
<organism evidence="3 4">
    <name type="scientific">Aaosphaeria arxii CBS 175.79</name>
    <dbReference type="NCBI Taxonomy" id="1450172"/>
    <lineage>
        <taxon>Eukaryota</taxon>
        <taxon>Fungi</taxon>
        <taxon>Dikarya</taxon>
        <taxon>Ascomycota</taxon>
        <taxon>Pezizomycotina</taxon>
        <taxon>Dothideomycetes</taxon>
        <taxon>Pleosporomycetidae</taxon>
        <taxon>Pleosporales</taxon>
        <taxon>Pleosporales incertae sedis</taxon>
        <taxon>Aaosphaeria</taxon>
    </lineage>
</organism>
<dbReference type="RefSeq" id="XP_033386881.1">
    <property type="nucleotide sequence ID" value="XM_033530809.1"/>
</dbReference>
<dbReference type="InterPro" id="IPR046341">
    <property type="entry name" value="SET_dom_sf"/>
</dbReference>
<evidence type="ECO:0000313" key="3">
    <source>
        <dbReference type="EMBL" id="KAF2018542.1"/>
    </source>
</evidence>
<dbReference type="InterPro" id="IPR011990">
    <property type="entry name" value="TPR-like_helical_dom_sf"/>
</dbReference>
<evidence type="ECO:0000313" key="4">
    <source>
        <dbReference type="Proteomes" id="UP000799778"/>
    </source>
</evidence>
<proteinExistence type="predicted"/>
<dbReference type="SUPFAM" id="SSF82199">
    <property type="entry name" value="SET domain"/>
    <property type="match status" value="1"/>
</dbReference>
<dbReference type="GeneID" id="54288206"/>
<dbReference type="Gene3D" id="2.170.270.10">
    <property type="entry name" value="SET domain"/>
    <property type="match status" value="1"/>
</dbReference>
<dbReference type="Pfam" id="PF00856">
    <property type="entry name" value="SET"/>
    <property type="match status" value="1"/>
</dbReference>
<accession>A0A6A5XZC0</accession>